<proteinExistence type="predicted"/>
<dbReference type="GO" id="GO:0005829">
    <property type="term" value="C:cytosol"/>
    <property type="evidence" value="ECO:0007669"/>
    <property type="project" value="TreeGrafter"/>
</dbReference>
<keyword evidence="2" id="KW-0067">ATP-binding</keyword>
<dbReference type="InterPro" id="IPR033875">
    <property type="entry name" value="FlhG"/>
</dbReference>
<evidence type="ECO:0000256" key="1">
    <source>
        <dbReference type="ARBA" id="ARBA00022741"/>
    </source>
</evidence>
<keyword evidence="4" id="KW-1185">Reference proteome</keyword>
<dbReference type="RefSeq" id="WP_174495445.1">
    <property type="nucleotide sequence ID" value="NZ_CADDWK010000003.1"/>
</dbReference>
<keyword evidence="3" id="KW-0969">Cilium</keyword>
<reference evidence="3 4" key="1">
    <citation type="submission" date="2020-08" db="EMBL/GenBank/DDBJ databases">
        <title>Genomic Encyclopedia of Type Strains, Phase IV (KMG-IV): sequencing the most valuable type-strain genomes for metagenomic binning, comparative biology and taxonomic classification.</title>
        <authorList>
            <person name="Goeker M."/>
        </authorList>
    </citation>
    <scope>NUCLEOTIDE SEQUENCE [LARGE SCALE GENOMIC DNA]</scope>
    <source>
        <strain evidence="3 4">DSM 19612</strain>
    </source>
</reference>
<keyword evidence="1" id="KW-0547">Nucleotide-binding</keyword>
<dbReference type="GO" id="GO:0005524">
    <property type="term" value="F:ATP binding"/>
    <property type="evidence" value="ECO:0007669"/>
    <property type="project" value="UniProtKB-KW"/>
</dbReference>
<dbReference type="InterPro" id="IPR050625">
    <property type="entry name" value="ParA/MinD_ATPase"/>
</dbReference>
<dbReference type="Gene3D" id="3.40.50.300">
    <property type="entry name" value="P-loop containing nucleotide triphosphate hydrolases"/>
    <property type="match status" value="1"/>
</dbReference>
<dbReference type="InterPro" id="IPR033756">
    <property type="entry name" value="YlxH/NBP35"/>
</dbReference>
<evidence type="ECO:0000313" key="4">
    <source>
        <dbReference type="Proteomes" id="UP000581688"/>
    </source>
</evidence>
<accession>A0A841Q3E6</accession>
<dbReference type="InterPro" id="IPR025501">
    <property type="entry name" value="MinD_FleN"/>
</dbReference>
<organism evidence="3 4">
    <name type="scientific">Salirhabdus euzebyi</name>
    <dbReference type="NCBI Taxonomy" id="394506"/>
    <lineage>
        <taxon>Bacteria</taxon>
        <taxon>Bacillati</taxon>
        <taxon>Bacillota</taxon>
        <taxon>Bacilli</taxon>
        <taxon>Bacillales</taxon>
        <taxon>Bacillaceae</taxon>
        <taxon>Salirhabdus</taxon>
    </lineage>
</organism>
<dbReference type="Pfam" id="PF10609">
    <property type="entry name" value="ParA"/>
    <property type="match status" value="1"/>
</dbReference>
<dbReference type="GO" id="GO:0051782">
    <property type="term" value="P:negative regulation of cell division"/>
    <property type="evidence" value="ECO:0007669"/>
    <property type="project" value="TreeGrafter"/>
</dbReference>
<evidence type="ECO:0000313" key="3">
    <source>
        <dbReference type="EMBL" id="MBB6452905.1"/>
    </source>
</evidence>
<dbReference type="InterPro" id="IPR027417">
    <property type="entry name" value="P-loop_NTPase"/>
</dbReference>
<gene>
    <name evidence="3" type="ORF">HNQ94_001351</name>
</gene>
<dbReference type="PIRSF" id="PIRSF003092">
    <property type="entry name" value="MinD"/>
    <property type="match status" value="1"/>
</dbReference>
<dbReference type="EMBL" id="JACHGH010000003">
    <property type="protein sequence ID" value="MBB6452905.1"/>
    <property type="molecule type" value="Genomic_DNA"/>
</dbReference>
<dbReference type="AlphaFoldDB" id="A0A841Q3E6"/>
<dbReference type="PANTHER" id="PTHR43384">
    <property type="entry name" value="SEPTUM SITE-DETERMINING PROTEIN MIND HOMOLOG, CHLOROPLASTIC-RELATED"/>
    <property type="match status" value="1"/>
</dbReference>
<dbReference type="CDD" id="cd02038">
    <property type="entry name" value="FlhG-like"/>
    <property type="match status" value="1"/>
</dbReference>
<protein>
    <submittedName>
        <fullName evidence="3">Flagellar biosynthesis protein FlhG</fullName>
    </submittedName>
</protein>
<sequence>MTDQAQRLREIINAKKNIKEAKTIAVLSGKGGVGKSNFALNFALGLSKKGKRVLLFDLDFGMGNIDVLMGLAPKKTIVHMFKESLFIEDVIEKGPYSLSYIAAGSGLSEIFEMESGHLEYFLKQLRYISMQYDFIIFDMGAGFNSQHIHFALAAHECFIVTTTEPTSVTDAYAVLKHIYYQQSKIPLFLLVNRAMNSKEGKDIVNRLQTVVQKFLHQELKPLGILPDDREVIHAVKEQTPFLLNNEKSNASKSLVQIIDSYLDDKDKNHEVPNHSFVTKLKMIFTRER</sequence>
<dbReference type="GO" id="GO:0016887">
    <property type="term" value="F:ATP hydrolysis activity"/>
    <property type="evidence" value="ECO:0007669"/>
    <property type="project" value="TreeGrafter"/>
</dbReference>
<dbReference type="PANTHER" id="PTHR43384:SF4">
    <property type="entry name" value="CELLULOSE BIOSYNTHESIS PROTEIN BCSQ-RELATED"/>
    <property type="match status" value="1"/>
</dbReference>
<name>A0A841Q3E6_9BACI</name>
<dbReference type="Proteomes" id="UP000581688">
    <property type="component" value="Unassembled WGS sequence"/>
</dbReference>
<keyword evidence="3" id="KW-0966">Cell projection</keyword>
<keyword evidence="3" id="KW-0282">Flagellum</keyword>
<evidence type="ECO:0000256" key="2">
    <source>
        <dbReference type="ARBA" id="ARBA00022840"/>
    </source>
</evidence>
<comment type="caution">
    <text evidence="3">The sequence shown here is derived from an EMBL/GenBank/DDBJ whole genome shotgun (WGS) entry which is preliminary data.</text>
</comment>
<dbReference type="SUPFAM" id="SSF52540">
    <property type="entry name" value="P-loop containing nucleoside triphosphate hydrolases"/>
    <property type="match status" value="1"/>
</dbReference>
<dbReference type="GO" id="GO:0009898">
    <property type="term" value="C:cytoplasmic side of plasma membrane"/>
    <property type="evidence" value="ECO:0007669"/>
    <property type="project" value="TreeGrafter"/>
</dbReference>